<proteinExistence type="predicted"/>
<organism evidence="1 2">
    <name type="scientific">Dunaliella salina</name>
    <name type="common">Green alga</name>
    <name type="synonym">Protococcus salinus</name>
    <dbReference type="NCBI Taxonomy" id="3046"/>
    <lineage>
        <taxon>Eukaryota</taxon>
        <taxon>Viridiplantae</taxon>
        <taxon>Chlorophyta</taxon>
        <taxon>core chlorophytes</taxon>
        <taxon>Chlorophyceae</taxon>
        <taxon>CS clade</taxon>
        <taxon>Chlamydomonadales</taxon>
        <taxon>Dunaliellaceae</taxon>
        <taxon>Dunaliella</taxon>
    </lineage>
</organism>
<feature type="non-terminal residue" evidence="1">
    <location>
        <position position="155"/>
    </location>
</feature>
<protein>
    <submittedName>
        <fullName evidence="1">Uncharacterized protein</fullName>
    </submittedName>
</protein>
<dbReference type="EMBL" id="MU069736">
    <property type="protein sequence ID" value="KAF5834837.1"/>
    <property type="molecule type" value="Genomic_DNA"/>
</dbReference>
<name>A0ABQ7GJQ7_DUNSA</name>
<accession>A0ABQ7GJQ7</accession>
<dbReference type="Proteomes" id="UP000815325">
    <property type="component" value="Unassembled WGS sequence"/>
</dbReference>
<comment type="caution">
    <text evidence="1">The sequence shown here is derived from an EMBL/GenBank/DDBJ whole genome shotgun (WGS) entry which is preliminary data.</text>
</comment>
<keyword evidence="2" id="KW-1185">Reference proteome</keyword>
<evidence type="ECO:0000313" key="1">
    <source>
        <dbReference type="EMBL" id="KAF5834837.1"/>
    </source>
</evidence>
<feature type="non-terminal residue" evidence="1">
    <location>
        <position position="1"/>
    </location>
</feature>
<gene>
    <name evidence="1" type="ORF">DUNSADRAFT_8377</name>
</gene>
<sequence length="155" mass="16743">FRGASIVQSLNIGYKNSTCGDNETIITDAKWRDSRTDTEMTVKNFTMNKGTQYEQGYLTVTLVTPWTEGFGLCVEGCEEEYTNTIALGGSDGSRRALLQTEAESTCEGATIDGQNVTDTCLECYNAGVTDSDDLAACIFDAESTDVESFTTSSAE</sequence>
<evidence type="ECO:0000313" key="2">
    <source>
        <dbReference type="Proteomes" id="UP000815325"/>
    </source>
</evidence>
<reference evidence="1" key="1">
    <citation type="submission" date="2017-08" db="EMBL/GenBank/DDBJ databases">
        <authorList>
            <person name="Polle J.E."/>
            <person name="Barry K."/>
            <person name="Cushman J."/>
            <person name="Schmutz J."/>
            <person name="Tran D."/>
            <person name="Hathwaick L.T."/>
            <person name="Yim W.C."/>
            <person name="Jenkins J."/>
            <person name="Mckie-Krisberg Z.M."/>
            <person name="Prochnik S."/>
            <person name="Lindquist E."/>
            <person name="Dockter R.B."/>
            <person name="Adam C."/>
            <person name="Molina H."/>
            <person name="Bunkerborg J."/>
            <person name="Jin E."/>
            <person name="Buchheim M."/>
            <person name="Magnuson J."/>
        </authorList>
    </citation>
    <scope>NUCLEOTIDE SEQUENCE</scope>
    <source>
        <strain evidence="1">CCAP 19/18</strain>
    </source>
</reference>